<dbReference type="Proteomes" id="UP001437256">
    <property type="component" value="Unassembled WGS sequence"/>
</dbReference>
<organism evidence="2 3">
    <name type="scientific">Marasmius tenuissimus</name>
    <dbReference type="NCBI Taxonomy" id="585030"/>
    <lineage>
        <taxon>Eukaryota</taxon>
        <taxon>Fungi</taxon>
        <taxon>Dikarya</taxon>
        <taxon>Basidiomycota</taxon>
        <taxon>Agaricomycotina</taxon>
        <taxon>Agaricomycetes</taxon>
        <taxon>Agaricomycetidae</taxon>
        <taxon>Agaricales</taxon>
        <taxon>Marasmiineae</taxon>
        <taxon>Marasmiaceae</taxon>
        <taxon>Marasmius</taxon>
    </lineage>
</organism>
<evidence type="ECO:0000313" key="2">
    <source>
        <dbReference type="EMBL" id="KAL0059716.1"/>
    </source>
</evidence>
<evidence type="ECO:0000313" key="3">
    <source>
        <dbReference type="Proteomes" id="UP001437256"/>
    </source>
</evidence>
<dbReference type="EMBL" id="JBBXMP010000210">
    <property type="protein sequence ID" value="KAL0059716.1"/>
    <property type="molecule type" value="Genomic_DNA"/>
</dbReference>
<gene>
    <name evidence="2" type="ORF">AAF712_013512</name>
</gene>
<comment type="caution">
    <text evidence="2">The sequence shown here is derived from an EMBL/GenBank/DDBJ whole genome shotgun (WGS) entry which is preliminary data.</text>
</comment>
<reference evidence="2 3" key="1">
    <citation type="submission" date="2024-05" db="EMBL/GenBank/DDBJ databases">
        <title>A draft genome resource for the thread blight pathogen Marasmius tenuissimus strain MS-2.</title>
        <authorList>
            <person name="Yulfo-Soto G.E."/>
            <person name="Baruah I.K."/>
            <person name="Amoako-Attah I."/>
            <person name="Bukari Y."/>
            <person name="Meinhardt L.W."/>
            <person name="Bailey B.A."/>
            <person name="Cohen S.P."/>
        </authorList>
    </citation>
    <scope>NUCLEOTIDE SEQUENCE [LARGE SCALE GENOMIC DNA]</scope>
    <source>
        <strain evidence="2 3">MS-2</strain>
    </source>
</reference>
<evidence type="ECO:0000256" key="1">
    <source>
        <dbReference type="SAM" id="MobiDB-lite"/>
    </source>
</evidence>
<proteinExistence type="predicted"/>
<keyword evidence="3" id="KW-1185">Reference proteome</keyword>
<protein>
    <submittedName>
        <fullName evidence="2">Uncharacterized protein</fullName>
    </submittedName>
</protein>
<name>A0ABR2ZFI3_9AGAR</name>
<accession>A0ABR2ZFI3</accession>
<sequence>MDADAGVRASARLAIQRLVGRFPQASSFIRLRDATVETVSMLLENLAVARHEHTNPELQNTDPDLLLLHRKVAAEQPEASASQPRDGKNASGASEGGPDEAGPHSSCERANSTRKPPAKRTKLSLAELPDVKWSISQEDKNAQHACGKTGPDFTLARGLKGKERDQLRNRLRNAHNNELRLGRELVQPSEGFGSMLAASRIASTFWQGVNVKGDQREEVRKRVEDGEKFEGIKPIPYTGNRTYVADRSGIVFIFRSVVTASILNHLLPAVEEAASKFMEAVIWPTDGDMKKNLRGNHFFCGAGHDRNNKKVPSLSKWHTANAKAVEAFFAPGQPLHAATRYGCSLLEKEFPDIAQRYKTCAEEMKRKFNISPLFGGFYWNFCLNGVRLGGPTPVPRVFCKPHIDFKNLALGVCMIFVYGHFDHKRKCWLVIWEAGIALELPMGIFVLYPSSLFLHFNVDADNLQFVVTDGNEPTKDSCRPLSCLCGDPTKITVRNGKRRMGEGLWCGLIEASMFQTTELGYNTVEEARSAGAETDCDIKGLLEKGIFPQVHVSLDE</sequence>
<feature type="region of interest" description="Disordered" evidence="1">
    <location>
        <begin position="75"/>
        <end position="125"/>
    </location>
</feature>